<evidence type="ECO:0000313" key="3">
    <source>
        <dbReference type="EMBL" id="QDF64820.1"/>
    </source>
</evidence>
<evidence type="ECO:0000313" key="5">
    <source>
        <dbReference type="Proteomes" id="UP000315201"/>
    </source>
</evidence>
<protein>
    <submittedName>
        <fullName evidence="3">Nucleotidyltransferase</fullName>
    </submittedName>
</protein>
<accession>A0A5B7XVQ6</accession>
<dbReference type="AlphaFoldDB" id="A0A4Y6I692"/>
<organism evidence="3 5">
    <name type="scientific">Mycoplasma nasistruthionis</name>
    <dbReference type="NCBI Taxonomy" id="353852"/>
    <lineage>
        <taxon>Bacteria</taxon>
        <taxon>Bacillati</taxon>
        <taxon>Mycoplasmatota</taxon>
        <taxon>Mollicutes</taxon>
        <taxon>Mycoplasmataceae</taxon>
        <taxon>Mycoplasma</taxon>
    </lineage>
</organism>
<keyword evidence="1" id="KW-0694">RNA-binding</keyword>
<dbReference type="KEGG" id="mnh:FG904_00620"/>
<dbReference type="GO" id="GO:0016740">
    <property type="term" value="F:transferase activity"/>
    <property type="evidence" value="ECO:0007669"/>
    <property type="project" value="UniProtKB-KW"/>
</dbReference>
<dbReference type="EMBL" id="CP040825">
    <property type="protein sequence ID" value="QCZ36525.1"/>
    <property type="molecule type" value="Genomic_DNA"/>
</dbReference>
<reference evidence="2 4" key="2">
    <citation type="submission" date="2019-06" db="EMBL/GenBank/DDBJ databases">
        <title>Mycoplasma sp. 2F1A isolated from ostrich.</title>
        <authorList>
            <person name="Spergser J."/>
        </authorList>
    </citation>
    <scope>NUCLEOTIDE SEQUENCE [LARGE SCALE GENOMIC DNA]</scope>
    <source>
        <strain evidence="2 4">2F1A</strain>
    </source>
</reference>
<dbReference type="NCBIfam" id="NF010192">
    <property type="entry name" value="PRK13671.1"/>
    <property type="match status" value="1"/>
</dbReference>
<dbReference type="RefSeq" id="WP_139592008.1">
    <property type="nucleotide sequence ID" value="NZ_CP040825.1"/>
</dbReference>
<dbReference type="Proteomes" id="UP000305457">
    <property type="component" value="Chromosome"/>
</dbReference>
<dbReference type="InterPro" id="IPR004821">
    <property type="entry name" value="Cyt_trans-like"/>
</dbReference>
<dbReference type="SUPFAM" id="SSF52374">
    <property type="entry name" value="Nucleotidylyl transferase"/>
    <property type="match status" value="1"/>
</dbReference>
<evidence type="ECO:0000313" key="4">
    <source>
        <dbReference type="Proteomes" id="UP000305457"/>
    </source>
</evidence>
<reference evidence="3 5" key="1">
    <citation type="submission" date="2019-06" db="EMBL/GenBank/DDBJ databases">
        <title>Mycoplasma nasistruthionis sp. nov. str Ms03.</title>
        <authorList>
            <person name="Botes A."/>
        </authorList>
    </citation>
    <scope>NUCLEOTIDE SEQUENCE [LARGE SCALE GENOMIC DNA]</scope>
    <source>
        <strain evidence="3 5">Ms03</strain>
    </source>
</reference>
<dbReference type="Pfam" id="PF05636">
    <property type="entry name" value="HIGH_NTase1"/>
    <property type="match status" value="1"/>
</dbReference>
<dbReference type="OrthoDB" id="9769796at2"/>
<sequence length="322" mass="37467">MNLWNRIKNFFKTKNTGKVNRVGIVAEYNPFHNGHIYQINWIKENIQNPYIIVILTDKFTQRGEKHIASFKQRSKIAKKYGVNKVIKLSDKYSSQAAHIFAEFSVLELAKQKIDYLVFGSETNNVELFKKIAKSIYQNLDQYNKLVKQFLKKGANSFPRATNLALNELIGQDISMPNDILGLEYVKTIYKHNLQIQPISIQRTIPFHSTDAKDQFASATKIRQMVKLNQDISPFTPMTIEYSPKNDIAFTYEKFRKIVRKKSPQSLAKYNMISEGMENLFKKQVELNSNYDDFIKACTSRRYTSSRIKRAYLSILIGNKTKF</sequence>
<dbReference type="EMBL" id="CP041147">
    <property type="protein sequence ID" value="QDF64820.1"/>
    <property type="molecule type" value="Genomic_DNA"/>
</dbReference>
<name>A0A4Y6I692_9MOLU</name>
<dbReference type="NCBIfam" id="TIGR00125">
    <property type="entry name" value="cyt_tran_rel"/>
    <property type="match status" value="1"/>
</dbReference>
<dbReference type="InterPro" id="IPR014729">
    <property type="entry name" value="Rossmann-like_a/b/a_fold"/>
</dbReference>
<keyword evidence="5" id="KW-1185">Reference proteome</keyword>
<dbReference type="PANTHER" id="PTHR37825:SF1">
    <property type="entry name" value="TRNA(MET) CYTIDINE ACETATE LIGASE"/>
    <property type="match status" value="1"/>
</dbReference>
<keyword evidence="3" id="KW-0808">Transferase</keyword>
<dbReference type="Proteomes" id="UP000315201">
    <property type="component" value="Chromosome"/>
</dbReference>
<dbReference type="Gene3D" id="3.40.50.620">
    <property type="entry name" value="HUPs"/>
    <property type="match status" value="1"/>
</dbReference>
<gene>
    <name evidence="2" type="ORF">FG904_00620</name>
    <name evidence="3" type="ORF">FIV53_00625</name>
</gene>
<proteinExistence type="predicted"/>
<dbReference type="PANTHER" id="PTHR37825">
    <property type="entry name" value="TRNA(MET) CYTIDINE ACETATE LIGASE"/>
    <property type="match status" value="1"/>
</dbReference>
<evidence type="ECO:0000313" key="2">
    <source>
        <dbReference type="EMBL" id="QCZ36525.1"/>
    </source>
</evidence>
<accession>A0A4Y6I692</accession>
<dbReference type="InterPro" id="IPR008513">
    <property type="entry name" value="tRNA(Met)_cyd_acetate_ligase"/>
</dbReference>
<dbReference type="GO" id="GO:0003723">
    <property type="term" value="F:RNA binding"/>
    <property type="evidence" value="ECO:0007669"/>
    <property type="project" value="UniProtKB-KW"/>
</dbReference>
<evidence type="ECO:0000256" key="1">
    <source>
        <dbReference type="ARBA" id="ARBA00022884"/>
    </source>
</evidence>